<gene>
    <name evidence="1" type="ordered locus">Gura_0910</name>
</gene>
<sequence>MFGWLRKKDKEPLVFASNVAAFDYACRQLPNAILLEADIPALVEEEGEVGQEGEHYFRLRLADKSGGREIWGCTLKESTDYPEVGDFVGFRIVKIASDMPEGMNIIGFISVKLAPVLVEKKGWKIDRSFTPKNIKPVVRF</sequence>
<keyword evidence="2" id="KW-1185">Reference proteome</keyword>
<evidence type="ECO:0000313" key="1">
    <source>
        <dbReference type="EMBL" id="ABQ25116.1"/>
    </source>
</evidence>
<accession>A5GBD9</accession>
<dbReference type="STRING" id="351605.Gura_0910"/>
<dbReference type="Proteomes" id="UP000006695">
    <property type="component" value="Chromosome"/>
</dbReference>
<dbReference type="RefSeq" id="WP_011937840.1">
    <property type="nucleotide sequence ID" value="NC_009483.1"/>
</dbReference>
<reference evidence="1 2" key="1">
    <citation type="submission" date="2007-05" db="EMBL/GenBank/DDBJ databases">
        <title>Complete sequence of Geobacter uraniireducens Rf4.</title>
        <authorList>
            <consortium name="US DOE Joint Genome Institute"/>
            <person name="Copeland A."/>
            <person name="Lucas S."/>
            <person name="Lapidus A."/>
            <person name="Barry K."/>
            <person name="Detter J.C."/>
            <person name="Glavina del Rio T."/>
            <person name="Hammon N."/>
            <person name="Israni S."/>
            <person name="Dalin E."/>
            <person name="Tice H."/>
            <person name="Pitluck S."/>
            <person name="Chertkov O."/>
            <person name="Brettin T."/>
            <person name="Bruce D."/>
            <person name="Han C."/>
            <person name="Schmutz J."/>
            <person name="Larimer F."/>
            <person name="Land M."/>
            <person name="Hauser L."/>
            <person name="Kyrpides N."/>
            <person name="Mikhailova N."/>
            <person name="Shelobolina E."/>
            <person name="Aklujkar M."/>
            <person name="Lovley D."/>
            <person name="Richardson P."/>
        </authorList>
    </citation>
    <scope>NUCLEOTIDE SEQUENCE [LARGE SCALE GENOMIC DNA]</scope>
    <source>
        <strain evidence="1 2">Rf4</strain>
    </source>
</reference>
<protein>
    <submittedName>
        <fullName evidence="1">Uncharacterized protein</fullName>
    </submittedName>
</protein>
<dbReference type="EMBL" id="CP000698">
    <property type="protein sequence ID" value="ABQ25116.1"/>
    <property type="molecule type" value="Genomic_DNA"/>
</dbReference>
<dbReference type="AlphaFoldDB" id="A5GBD9"/>
<evidence type="ECO:0000313" key="2">
    <source>
        <dbReference type="Proteomes" id="UP000006695"/>
    </source>
</evidence>
<dbReference type="HOGENOM" id="CLU_1832303_0_0_7"/>
<dbReference type="OrthoDB" id="5395701at2"/>
<dbReference type="KEGG" id="gur:Gura_0910"/>
<name>A5GBD9_GEOUR</name>
<organism evidence="1 2">
    <name type="scientific">Geotalea uraniireducens (strain Rf4)</name>
    <name type="common">Geobacter uraniireducens</name>
    <dbReference type="NCBI Taxonomy" id="351605"/>
    <lineage>
        <taxon>Bacteria</taxon>
        <taxon>Pseudomonadati</taxon>
        <taxon>Thermodesulfobacteriota</taxon>
        <taxon>Desulfuromonadia</taxon>
        <taxon>Geobacterales</taxon>
        <taxon>Geobacteraceae</taxon>
        <taxon>Geotalea</taxon>
    </lineage>
</organism>
<proteinExistence type="predicted"/>